<accession>A0A0X7K0J1</accession>
<gene>
    <name evidence="1" type="ORF">AWV77_19130</name>
</gene>
<comment type="caution">
    <text evidence="1">The sequence shown here is derived from an EMBL/GenBank/DDBJ whole genome shotgun (WGS) entry which is preliminary data.</text>
</comment>
<protein>
    <submittedName>
        <fullName evidence="1">Uncharacterized protein</fullName>
    </submittedName>
</protein>
<dbReference type="AlphaFoldDB" id="A0A0X7K0J1"/>
<evidence type="ECO:0000313" key="2">
    <source>
        <dbReference type="Proteomes" id="UP000067111"/>
    </source>
</evidence>
<organism evidence="1 2">
    <name type="scientific">Pseudomonas palleroniana</name>
    <dbReference type="NCBI Taxonomy" id="191390"/>
    <lineage>
        <taxon>Bacteria</taxon>
        <taxon>Pseudomonadati</taxon>
        <taxon>Pseudomonadota</taxon>
        <taxon>Gammaproteobacteria</taxon>
        <taxon>Pseudomonadales</taxon>
        <taxon>Pseudomonadaceae</taxon>
        <taxon>Pseudomonas</taxon>
    </lineage>
</organism>
<reference evidence="2" key="1">
    <citation type="submission" date="2016-01" db="EMBL/GenBank/DDBJ databases">
        <authorList>
            <person name="Gamez R.M."/>
            <person name="Rodriguez F."/>
            <person name="Bernal J.F."/>
            <person name="Agarwala R."/>
            <person name="Landsman D."/>
            <person name="Marino-Ramirez L."/>
        </authorList>
    </citation>
    <scope>NUCLEOTIDE SEQUENCE [LARGE SCALE GENOMIC DNA]</scope>
    <source>
        <strain evidence="2">Ps006</strain>
    </source>
</reference>
<dbReference type="EMBL" id="LRMR01000029">
    <property type="protein sequence ID" value="KWU49166.1"/>
    <property type="molecule type" value="Genomic_DNA"/>
</dbReference>
<proteinExistence type="predicted"/>
<sequence>MANMFNQTPVHVPQIASAIGIAKFGSHDHRQAYFLNTRSDCAFIFNGLVHRKAPYPNIVQIVFCQFPNLLVAHLTPPRTLIKILHSAGASFVLQQAKEVRAVVLV</sequence>
<dbReference type="Proteomes" id="UP000067111">
    <property type="component" value="Unassembled WGS sequence"/>
</dbReference>
<name>A0A0X7K0J1_9PSED</name>
<evidence type="ECO:0000313" key="1">
    <source>
        <dbReference type="EMBL" id="KWU49166.1"/>
    </source>
</evidence>